<dbReference type="Pfam" id="PF07690">
    <property type="entry name" value="MFS_1"/>
    <property type="match status" value="1"/>
</dbReference>
<comment type="caution">
    <text evidence="5">The sequence shown here is derived from an EMBL/GenBank/DDBJ whole genome shotgun (WGS) entry which is preliminary data.</text>
</comment>
<reference evidence="5" key="2">
    <citation type="submission" date="2020-09" db="EMBL/GenBank/DDBJ databases">
        <authorList>
            <person name="Sun Q."/>
            <person name="Kim S."/>
        </authorList>
    </citation>
    <scope>NUCLEOTIDE SEQUENCE</scope>
    <source>
        <strain evidence="5">KCTC 23077</strain>
    </source>
</reference>
<feature type="transmembrane region" description="Helical" evidence="4">
    <location>
        <begin position="349"/>
        <end position="369"/>
    </location>
</feature>
<feature type="transmembrane region" description="Helical" evidence="4">
    <location>
        <begin position="248"/>
        <end position="265"/>
    </location>
</feature>
<dbReference type="InterPro" id="IPR011701">
    <property type="entry name" value="MFS"/>
</dbReference>
<reference evidence="5" key="1">
    <citation type="journal article" date="2014" name="Int. J. Syst. Evol. Microbiol.">
        <title>Complete genome sequence of Corynebacterium casei LMG S-19264T (=DSM 44701T), isolated from a smear-ripened cheese.</title>
        <authorList>
            <consortium name="US DOE Joint Genome Institute (JGI-PGF)"/>
            <person name="Walter F."/>
            <person name="Albersmeier A."/>
            <person name="Kalinowski J."/>
            <person name="Ruckert C."/>
        </authorList>
    </citation>
    <scope>NUCLEOTIDE SEQUENCE</scope>
    <source>
        <strain evidence="5">KCTC 23077</strain>
    </source>
</reference>
<feature type="transmembrane region" description="Helical" evidence="4">
    <location>
        <begin position="375"/>
        <end position="397"/>
    </location>
</feature>
<accession>A0A918SZS0</accession>
<dbReference type="Proteomes" id="UP000646426">
    <property type="component" value="Unassembled WGS sequence"/>
</dbReference>
<feature type="transmembrane region" description="Helical" evidence="4">
    <location>
        <begin position="286"/>
        <end position="306"/>
    </location>
</feature>
<evidence type="ECO:0000313" key="6">
    <source>
        <dbReference type="Proteomes" id="UP000646426"/>
    </source>
</evidence>
<dbReference type="PANTHER" id="PTHR23547">
    <property type="entry name" value="MAJOR FACILITATOR SUPERFAMILY DOMAIN, GENERAL SUBSTRATE TRANSPORTER"/>
    <property type="match status" value="1"/>
</dbReference>
<evidence type="ECO:0000313" key="5">
    <source>
        <dbReference type="EMBL" id="GHA80287.1"/>
    </source>
</evidence>
<feature type="transmembrane region" description="Helical" evidence="4">
    <location>
        <begin position="212"/>
        <end position="236"/>
    </location>
</feature>
<feature type="transmembrane region" description="Helical" evidence="4">
    <location>
        <begin position="82"/>
        <end position="105"/>
    </location>
</feature>
<dbReference type="SUPFAM" id="SSF103473">
    <property type="entry name" value="MFS general substrate transporter"/>
    <property type="match status" value="1"/>
</dbReference>
<feature type="transmembrane region" description="Helical" evidence="4">
    <location>
        <begin position="12"/>
        <end position="35"/>
    </location>
</feature>
<keyword evidence="1 4" id="KW-0812">Transmembrane</keyword>
<dbReference type="RefSeq" id="WP_189455484.1">
    <property type="nucleotide sequence ID" value="NZ_BMYD01000002.1"/>
</dbReference>
<gene>
    <name evidence="5" type="ORF">GCM10007067_17510</name>
</gene>
<keyword evidence="2 4" id="KW-1133">Transmembrane helix</keyword>
<evidence type="ECO:0000256" key="1">
    <source>
        <dbReference type="ARBA" id="ARBA00022692"/>
    </source>
</evidence>
<dbReference type="InterPro" id="IPR036259">
    <property type="entry name" value="MFS_trans_sf"/>
</dbReference>
<dbReference type="EMBL" id="BMYD01000002">
    <property type="protein sequence ID" value="GHA80287.1"/>
    <property type="molecule type" value="Genomic_DNA"/>
</dbReference>
<evidence type="ECO:0000256" key="3">
    <source>
        <dbReference type="ARBA" id="ARBA00023136"/>
    </source>
</evidence>
<feature type="transmembrane region" description="Helical" evidence="4">
    <location>
        <begin position="312"/>
        <end position="337"/>
    </location>
</feature>
<proteinExistence type="predicted"/>
<dbReference type="AlphaFoldDB" id="A0A918SZS0"/>
<feature type="transmembrane region" description="Helical" evidence="4">
    <location>
        <begin position="47"/>
        <end position="70"/>
    </location>
</feature>
<evidence type="ECO:0000256" key="2">
    <source>
        <dbReference type="ARBA" id="ARBA00022989"/>
    </source>
</evidence>
<feature type="transmembrane region" description="Helical" evidence="4">
    <location>
        <begin position="167"/>
        <end position="191"/>
    </location>
</feature>
<keyword evidence="3 4" id="KW-0472">Membrane</keyword>
<dbReference type="Gene3D" id="1.20.1250.20">
    <property type="entry name" value="MFS general substrate transporter like domains"/>
    <property type="match status" value="1"/>
</dbReference>
<organism evidence="5 6">
    <name type="scientific">Cognatilysobacter bugurensis</name>
    <dbReference type="NCBI Taxonomy" id="543356"/>
    <lineage>
        <taxon>Bacteria</taxon>
        <taxon>Pseudomonadati</taxon>
        <taxon>Pseudomonadota</taxon>
        <taxon>Gammaproteobacteria</taxon>
        <taxon>Lysobacterales</taxon>
        <taxon>Lysobacteraceae</taxon>
        <taxon>Cognatilysobacter</taxon>
    </lineage>
</organism>
<keyword evidence="6" id="KW-1185">Reference proteome</keyword>
<dbReference type="NCBIfam" id="NF033734">
    <property type="entry name" value="MFS_ArsJ"/>
    <property type="match status" value="1"/>
</dbReference>
<name>A0A918SZS0_9GAMM</name>
<dbReference type="GO" id="GO:0022857">
    <property type="term" value="F:transmembrane transporter activity"/>
    <property type="evidence" value="ECO:0007669"/>
    <property type="project" value="InterPro"/>
</dbReference>
<dbReference type="InterPro" id="IPR047769">
    <property type="entry name" value="MFS_ArsJ"/>
</dbReference>
<sequence length="409" mass="43428">MLARLPVEVRQYLLITGNYWAFTLTDGALRMLVVLHFHQLGYTPLQVAGLFVFYEIFGVVTNLLGGWLGARIGLNRTMNIGLALQVVALSMLLVPAAALVVPWVMAAQAMSGIAKDLNKMSAKSSIKLLVPGDQQARLFRWVAALTGSKNALKGVGFFVGGVLLTTVGFRGAVGAMAAALALVWIASLVLLKRDLGRAKAKPKFRELLSKSRAINALSAARLFLFGARDIWFVIALPVFLADTLRWDFWRVGGFLALWVIGYGAVQSLAPHLTGKRRGTVPDGRAAFAWAAALAVVPFAMAALLALDLSPAVVVIGGLSLFGMLFAINSSLHSYLIVSYAAEDGVSLDVGFYYMANAMGRLIGTVLSGWVYQTWGLAACLLGSGVFVALCAAISIALPRHGTDAGAASG</sequence>
<protein>
    <submittedName>
        <fullName evidence="5">MFS transporter</fullName>
    </submittedName>
</protein>
<evidence type="ECO:0000256" key="4">
    <source>
        <dbReference type="SAM" id="Phobius"/>
    </source>
</evidence>
<dbReference type="PANTHER" id="PTHR23547:SF1">
    <property type="entry name" value="MAJOR FACILITATOR SUPERFAMILY MFS_1"/>
    <property type="match status" value="1"/>
</dbReference>